<dbReference type="InterPro" id="IPR023426">
    <property type="entry name" value="Flap_endonuc"/>
</dbReference>
<proteinExistence type="inferred from homology"/>
<keyword evidence="5" id="KW-0227">DNA damage</keyword>
<dbReference type="PANTHER" id="PTHR11081">
    <property type="entry name" value="FLAP ENDONUCLEASE FAMILY MEMBER"/>
    <property type="match status" value="1"/>
</dbReference>
<keyword evidence="9" id="KW-0234">DNA repair</keyword>
<dbReference type="FunFam" id="3.40.50.1010:FF:000016">
    <property type="entry name" value="Flap endonuclease 1"/>
    <property type="match status" value="1"/>
</dbReference>
<evidence type="ECO:0000256" key="4">
    <source>
        <dbReference type="ARBA" id="ARBA00022759"/>
    </source>
</evidence>
<dbReference type="GO" id="GO:0008409">
    <property type="term" value="F:5'-3' exonuclease activity"/>
    <property type="evidence" value="ECO:0007669"/>
    <property type="project" value="TreeGrafter"/>
</dbReference>
<comment type="function">
    <text evidence="10">Structure-specific nuclease with 5'-flap endonuclease and 5'-3' exonuclease activities involved in DNA replication and repair. During DNA replication, cleaves the 5'-overhanging flap structure that is generated by displacement synthesis when DNA polymerase encounters the 5'-end of a downstream Okazaki fragment. It enters the flap from the 5'-end and then tracks to cleave the flap base, leaving a nick for ligation. Also involved in the long patch base excision repair (LP-BER) pathway, by cleaving within the apurinic/apyrimidinic (AP) site-terminated flap. Acts as a genome stabilization factor that prevents flaps from equilibrating into structures that lead to duplications and deletions. Also possesses 5'-3' exonuclease activity on nicked or gapped double-stranded DNA, and exhibits RNase H activity. Also involved in replication and repair of rDNA and in repairing mitochondrial DNA.</text>
</comment>
<dbReference type="EMBL" id="JANBUW010000278">
    <property type="protein sequence ID" value="KAJ2847676.1"/>
    <property type="molecule type" value="Genomic_DNA"/>
</dbReference>
<dbReference type="Pfam" id="PF00867">
    <property type="entry name" value="XPG_I"/>
    <property type="match status" value="1"/>
</dbReference>
<dbReference type="Pfam" id="PF00752">
    <property type="entry name" value="XPG_N"/>
    <property type="match status" value="1"/>
</dbReference>
<dbReference type="HAMAP" id="MF_00614">
    <property type="entry name" value="Fen"/>
    <property type="match status" value="1"/>
</dbReference>
<keyword evidence="7" id="KW-0269">Exonuclease</keyword>
<keyword evidence="6" id="KW-0378">Hydrolase</keyword>
<dbReference type="SMART" id="SM00485">
    <property type="entry name" value="XPGN"/>
    <property type="match status" value="1"/>
</dbReference>
<dbReference type="Gene3D" id="3.40.50.1010">
    <property type="entry name" value="5'-nuclease"/>
    <property type="match status" value="1"/>
</dbReference>
<reference evidence="13" key="1">
    <citation type="submission" date="2022-07" db="EMBL/GenBank/DDBJ databases">
        <title>Phylogenomic reconstructions and comparative analyses of Kickxellomycotina fungi.</title>
        <authorList>
            <person name="Reynolds N.K."/>
            <person name="Stajich J.E."/>
            <person name="Barry K."/>
            <person name="Grigoriev I.V."/>
            <person name="Crous P."/>
            <person name="Smith M.E."/>
        </authorList>
    </citation>
    <scope>NUCLEOTIDE SEQUENCE</scope>
    <source>
        <strain evidence="13">NRRL 1566</strain>
    </source>
</reference>
<evidence type="ECO:0000259" key="12">
    <source>
        <dbReference type="SMART" id="SM00485"/>
    </source>
</evidence>
<dbReference type="PROSITE" id="PS00841">
    <property type="entry name" value="XPG_1"/>
    <property type="match status" value="1"/>
</dbReference>
<protein>
    <submittedName>
        <fullName evidence="13">Elongation of fatty acids protein 2</fullName>
    </submittedName>
</protein>
<evidence type="ECO:0000256" key="9">
    <source>
        <dbReference type="ARBA" id="ARBA00023204"/>
    </source>
</evidence>
<gene>
    <name evidence="13" type="primary">FEN1</name>
    <name evidence="13" type="ORF">IWW36_003729</name>
</gene>
<dbReference type="GO" id="GO:0006281">
    <property type="term" value="P:DNA repair"/>
    <property type="evidence" value="ECO:0007669"/>
    <property type="project" value="UniProtKB-KW"/>
</dbReference>
<sequence length="211" mass="23256">MGIKGLKQVIADRAPAALRTVELQHLVGRKVAVDASTSLYQFLVAVRSEGQNLMTSEGQTTSHLVGLLYRTVNMLENGLKPVYVFDGKPPTLKGAELEKRREKRVKAEASLQVAEEEGDQEEALKQMKRLIKVTPEINEQARRLLKLMGVPFFTAPCEAEAQCAALARSGKVWAAASQDMDTLLFGAPVLLRNLTVPAARKLPIEEIHLEE</sequence>
<keyword evidence="8" id="KW-0460">Magnesium</keyword>
<evidence type="ECO:0000256" key="6">
    <source>
        <dbReference type="ARBA" id="ARBA00022801"/>
    </source>
</evidence>
<feature type="domain" description="XPG N-terminal" evidence="12">
    <location>
        <begin position="1"/>
        <end position="107"/>
    </location>
</feature>
<evidence type="ECO:0000259" key="11">
    <source>
        <dbReference type="SMART" id="SM00484"/>
    </source>
</evidence>
<evidence type="ECO:0000256" key="2">
    <source>
        <dbReference type="ARBA" id="ARBA00022722"/>
    </source>
</evidence>
<feature type="non-terminal residue" evidence="13">
    <location>
        <position position="211"/>
    </location>
</feature>
<dbReference type="InterPro" id="IPR029060">
    <property type="entry name" value="PIN-like_dom_sf"/>
</dbReference>
<dbReference type="CDD" id="cd09867">
    <property type="entry name" value="PIN_FEN1"/>
    <property type="match status" value="1"/>
</dbReference>
<evidence type="ECO:0000256" key="8">
    <source>
        <dbReference type="ARBA" id="ARBA00022842"/>
    </source>
</evidence>
<evidence type="ECO:0000256" key="3">
    <source>
        <dbReference type="ARBA" id="ARBA00022723"/>
    </source>
</evidence>
<dbReference type="Proteomes" id="UP001139887">
    <property type="component" value="Unassembled WGS sequence"/>
</dbReference>
<keyword evidence="2" id="KW-0540">Nuclease</keyword>
<dbReference type="SMART" id="SM00484">
    <property type="entry name" value="XPGI"/>
    <property type="match status" value="1"/>
</dbReference>
<dbReference type="InterPro" id="IPR006084">
    <property type="entry name" value="XPG/Rad2"/>
</dbReference>
<dbReference type="OrthoDB" id="1937206at2759"/>
<evidence type="ECO:0000313" key="14">
    <source>
        <dbReference type="Proteomes" id="UP001139887"/>
    </source>
</evidence>
<dbReference type="AlphaFoldDB" id="A0A9W8I4T3"/>
<dbReference type="InterPro" id="IPR006085">
    <property type="entry name" value="XPG_DNA_repair_N"/>
</dbReference>
<evidence type="ECO:0000256" key="5">
    <source>
        <dbReference type="ARBA" id="ARBA00022763"/>
    </source>
</evidence>
<feature type="domain" description="XPG-I" evidence="11">
    <location>
        <begin position="146"/>
        <end position="211"/>
    </location>
</feature>
<dbReference type="GO" id="GO:0006260">
    <property type="term" value="P:DNA replication"/>
    <property type="evidence" value="ECO:0007669"/>
    <property type="project" value="UniProtKB-KW"/>
</dbReference>
<evidence type="ECO:0000256" key="10">
    <source>
        <dbReference type="ARBA" id="ARBA00029382"/>
    </source>
</evidence>
<dbReference type="GO" id="GO:0046872">
    <property type="term" value="F:metal ion binding"/>
    <property type="evidence" value="ECO:0007669"/>
    <property type="project" value="UniProtKB-KW"/>
</dbReference>
<keyword evidence="3" id="KW-0479">Metal-binding</keyword>
<name>A0A9W8I4T3_9FUNG</name>
<evidence type="ECO:0000313" key="13">
    <source>
        <dbReference type="EMBL" id="KAJ2847676.1"/>
    </source>
</evidence>
<dbReference type="PANTHER" id="PTHR11081:SF9">
    <property type="entry name" value="FLAP ENDONUCLEASE 1"/>
    <property type="match status" value="1"/>
</dbReference>
<dbReference type="SUPFAM" id="SSF88723">
    <property type="entry name" value="PIN domain-like"/>
    <property type="match status" value="1"/>
</dbReference>
<dbReference type="InterPro" id="IPR019974">
    <property type="entry name" value="XPG_CS"/>
</dbReference>
<comment type="caution">
    <text evidence="13">The sequence shown here is derived from an EMBL/GenBank/DDBJ whole genome shotgun (WGS) entry which is preliminary data.</text>
</comment>
<dbReference type="InterPro" id="IPR006086">
    <property type="entry name" value="XPG-I_dom"/>
</dbReference>
<accession>A0A9W8I4T3</accession>
<dbReference type="GO" id="GO:0017108">
    <property type="term" value="F:5'-flap endonuclease activity"/>
    <property type="evidence" value="ECO:0007669"/>
    <property type="project" value="TreeGrafter"/>
</dbReference>
<keyword evidence="1" id="KW-0235">DNA replication</keyword>
<evidence type="ECO:0000256" key="1">
    <source>
        <dbReference type="ARBA" id="ARBA00022705"/>
    </source>
</evidence>
<dbReference type="PRINTS" id="PR00853">
    <property type="entry name" value="XPGRADSUPER"/>
</dbReference>
<keyword evidence="4" id="KW-0255">Endonuclease</keyword>
<organism evidence="13 14">
    <name type="scientific">Coemansia brasiliensis</name>
    <dbReference type="NCBI Taxonomy" id="2650707"/>
    <lineage>
        <taxon>Eukaryota</taxon>
        <taxon>Fungi</taxon>
        <taxon>Fungi incertae sedis</taxon>
        <taxon>Zoopagomycota</taxon>
        <taxon>Kickxellomycotina</taxon>
        <taxon>Kickxellomycetes</taxon>
        <taxon>Kickxellales</taxon>
        <taxon>Kickxellaceae</taxon>
        <taxon>Coemansia</taxon>
    </lineage>
</organism>
<evidence type="ECO:0000256" key="7">
    <source>
        <dbReference type="ARBA" id="ARBA00022839"/>
    </source>
</evidence>
<keyword evidence="14" id="KW-1185">Reference proteome</keyword>